<dbReference type="InterPro" id="IPR000467">
    <property type="entry name" value="G_patch_dom"/>
</dbReference>
<feature type="region of interest" description="Disordered" evidence="1">
    <location>
        <begin position="218"/>
        <end position="252"/>
    </location>
</feature>
<feature type="domain" description="G-patch" evidence="2">
    <location>
        <begin position="77"/>
        <end position="122"/>
    </location>
</feature>
<evidence type="ECO:0000313" key="4">
    <source>
        <dbReference type="Proteomes" id="UP001175353"/>
    </source>
</evidence>
<dbReference type="SMART" id="SM00443">
    <property type="entry name" value="G_patch"/>
    <property type="match status" value="1"/>
</dbReference>
<dbReference type="InterPro" id="IPR025239">
    <property type="entry name" value="DUF4187"/>
</dbReference>
<dbReference type="Proteomes" id="UP001175353">
    <property type="component" value="Unassembled WGS sequence"/>
</dbReference>
<dbReference type="PANTHER" id="PTHR21032:SF0">
    <property type="entry name" value="G PATCH DOMAIN-CONTAINING PROTEIN 11"/>
    <property type="match status" value="1"/>
</dbReference>
<dbReference type="SMART" id="SM01173">
    <property type="entry name" value="DUF4187"/>
    <property type="match status" value="1"/>
</dbReference>
<dbReference type="GO" id="GO:0003676">
    <property type="term" value="F:nucleic acid binding"/>
    <property type="evidence" value="ECO:0007669"/>
    <property type="project" value="InterPro"/>
</dbReference>
<feature type="compositionally biased region" description="Basic and acidic residues" evidence="1">
    <location>
        <begin position="109"/>
        <end position="162"/>
    </location>
</feature>
<dbReference type="PANTHER" id="PTHR21032">
    <property type="entry name" value="G PATCH DOMAIN-CONTAINING PROTEIN 11"/>
    <property type="match status" value="1"/>
</dbReference>
<dbReference type="Pfam" id="PF13821">
    <property type="entry name" value="DUF4187"/>
    <property type="match status" value="1"/>
</dbReference>
<evidence type="ECO:0000259" key="2">
    <source>
        <dbReference type="PROSITE" id="PS50174"/>
    </source>
</evidence>
<dbReference type="InterPro" id="IPR039249">
    <property type="entry name" value="GPATCH11"/>
</dbReference>
<sequence length="318" mass="36301">MSFDDTGSGMPSELDAEDDYLSMAFGDPAATAKETSLQRTTRVKREAAERGRVLSKKELALQAKAAREAALATELDSSNKGAKMMAKMGFKGGALGKTENARTQPIEILMKDDKGGIGMDSEKKRKIRETAAEMEGQQKRKRVDEDEYRQRTRDEREERKAEGQMWSAMKTLERFDTDCANGDDKEDSNAKIENQQNKAISPPLASANVLWRALAKQRLDRERERRMRYDLDQSLTQRADYEDPDADDDDKAALGTDVEELDEEDAELAEFEELKPAVRLEKILEELRRKYHYCFWCKFRYPDESMEDCPGLTEDEHG</sequence>
<evidence type="ECO:0000313" key="3">
    <source>
        <dbReference type="EMBL" id="KAK0973686.1"/>
    </source>
</evidence>
<dbReference type="EMBL" id="JAUJLE010000159">
    <property type="protein sequence ID" value="KAK0973686.1"/>
    <property type="molecule type" value="Genomic_DNA"/>
</dbReference>
<proteinExistence type="predicted"/>
<name>A0AAN6QN77_9PEZI</name>
<keyword evidence="4" id="KW-1185">Reference proteome</keyword>
<feature type="compositionally biased region" description="Basic and acidic residues" evidence="1">
    <location>
        <begin position="218"/>
        <end position="231"/>
    </location>
</feature>
<dbReference type="PROSITE" id="PS50174">
    <property type="entry name" value="G_PATCH"/>
    <property type="match status" value="1"/>
</dbReference>
<reference evidence="3" key="1">
    <citation type="submission" date="2023-06" db="EMBL/GenBank/DDBJ databases">
        <title>Black Yeasts Isolated from many extreme environments.</title>
        <authorList>
            <person name="Coleine C."/>
            <person name="Stajich J.E."/>
            <person name="Selbmann L."/>
        </authorList>
    </citation>
    <scope>NUCLEOTIDE SEQUENCE</scope>
    <source>
        <strain evidence="3">CCFEE 5200</strain>
    </source>
</reference>
<protein>
    <recommendedName>
        <fullName evidence="2">G-patch domain-containing protein</fullName>
    </recommendedName>
</protein>
<organism evidence="3 4">
    <name type="scientific">Friedmanniomyces endolithicus</name>
    <dbReference type="NCBI Taxonomy" id="329885"/>
    <lineage>
        <taxon>Eukaryota</taxon>
        <taxon>Fungi</taxon>
        <taxon>Dikarya</taxon>
        <taxon>Ascomycota</taxon>
        <taxon>Pezizomycotina</taxon>
        <taxon>Dothideomycetes</taxon>
        <taxon>Dothideomycetidae</taxon>
        <taxon>Mycosphaerellales</taxon>
        <taxon>Teratosphaeriaceae</taxon>
        <taxon>Friedmanniomyces</taxon>
    </lineage>
</organism>
<evidence type="ECO:0000256" key="1">
    <source>
        <dbReference type="SAM" id="MobiDB-lite"/>
    </source>
</evidence>
<dbReference type="GO" id="GO:0000776">
    <property type="term" value="C:kinetochore"/>
    <property type="evidence" value="ECO:0007669"/>
    <property type="project" value="TreeGrafter"/>
</dbReference>
<feature type="region of interest" description="Disordered" evidence="1">
    <location>
        <begin position="104"/>
        <end position="203"/>
    </location>
</feature>
<dbReference type="AlphaFoldDB" id="A0AAN6QN77"/>
<accession>A0AAN6QN77</accession>
<dbReference type="Pfam" id="PF01585">
    <property type="entry name" value="G-patch"/>
    <property type="match status" value="1"/>
</dbReference>
<feature type="region of interest" description="Disordered" evidence="1">
    <location>
        <begin position="1"/>
        <end position="51"/>
    </location>
</feature>
<gene>
    <name evidence="3" type="ORF">LTR91_014627</name>
</gene>
<comment type="caution">
    <text evidence="3">The sequence shown here is derived from an EMBL/GenBank/DDBJ whole genome shotgun (WGS) entry which is preliminary data.</text>
</comment>